<accession>A0A314YBC1</accession>
<reference evidence="1 2" key="1">
    <citation type="submission" date="2018-02" db="EMBL/GenBank/DDBJ databases">
        <title>Draft genome of wild Prunus yedoensis var. nudiflora.</title>
        <authorList>
            <person name="Baek S."/>
            <person name="Kim J.-H."/>
            <person name="Choi K."/>
            <person name="Kim G.-B."/>
            <person name="Cho A."/>
            <person name="Jang H."/>
            <person name="Shin C.-H."/>
            <person name="Yu H.-J."/>
            <person name="Mun J.-H."/>
        </authorList>
    </citation>
    <scope>NUCLEOTIDE SEQUENCE [LARGE SCALE GENOMIC DNA]</scope>
    <source>
        <strain evidence="2">cv. Jeju island</strain>
        <tissue evidence="1">Leaf</tissue>
    </source>
</reference>
<sequence>MAATKRSPPIGSGQYPDDNYDHAAYFRNLHFMRGWLKEVVPSETDSSFDVGHSLVHARRALTAKSGCVGFLFGFPRILSLVRSLHLNAMEIATASFAEGDDKYAAPSGNQKRAKTGVGHLIVSGLDFFGKHSFYIEDFVDKAEETNLESSPRSPMERSWAWQPMDVPTMKIFLWNFLQAKRLILVSLACQLGFWIKKIGCAGWCLATSIMMLTIRF</sequence>
<evidence type="ECO:0000313" key="1">
    <source>
        <dbReference type="EMBL" id="PQQ03653.1"/>
    </source>
</evidence>
<protein>
    <submittedName>
        <fullName evidence="1">Uncharacterized protein</fullName>
    </submittedName>
</protein>
<name>A0A314YBC1_PRUYE</name>
<organism evidence="1 2">
    <name type="scientific">Prunus yedoensis var. nudiflora</name>
    <dbReference type="NCBI Taxonomy" id="2094558"/>
    <lineage>
        <taxon>Eukaryota</taxon>
        <taxon>Viridiplantae</taxon>
        <taxon>Streptophyta</taxon>
        <taxon>Embryophyta</taxon>
        <taxon>Tracheophyta</taxon>
        <taxon>Spermatophyta</taxon>
        <taxon>Magnoliopsida</taxon>
        <taxon>eudicotyledons</taxon>
        <taxon>Gunneridae</taxon>
        <taxon>Pentapetalae</taxon>
        <taxon>rosids</taxon>
        <taxon>fabids</taxon>
        <taxon>Rosales</taxon>
        <taxon>Rosaceae</taxon>
        <taxon>Amygdaloideae</taxon>
        <taxon>Amygdaleae</taxon>
        <taxon>Prunus</taxon>
    </lineage>
</organism>
<keyword evidence="2" id="KW-1185">Reference proteome</keyword>
<dbReference type="AlphaFoldDB" id="A0A314YBC1"/>
<proteinExistence type="predicted"/>
<dbReference type="Proteomes" id="UP000250321">
    <property type="component" value="Unassembled WGS sequence"/>
</dbReference>
<comment type="caution">
    <text evidence="1">The sequence shown here is derived from an EMBL/GenBank/DDBJ whole genome shotgun (WGS) entry which is preliminary data.</text>
</comment>
<gene>
    <name evidence="1" type="ORF">Pyn_25837</name>
</gene>
<evidence type="ECO:0000313" key="2">
    <source>
        <dbReference type="Proteomes" id="UP000250321"/>
    </source>
</evidence>
<dbReference type="OrthoDB" id="1427595at2759"/>
<dbReference type="EMBL" id="PJQY01001322">
    <property type="protein sequence ID" value="PQQ03653.1"/>
    <property type="molecule type" value="Genomic_DNA"/>
</dbReference>